<gene>
    <name evidence="2" type="ORF">I8755_02980</name>
</gene>
<dbReference type="PANTHER" id="PTHR48098">
    <property type="entry name" value="ENTEROCHELIN ESTERASE-RELATED"/>
    <property type="match status" value="1"/>
</dbReference>
<dbReference type="AlphaFoldDB" id="A0A7T4TWC0"/>
<evidence type="ECO:0000313" key="3">
    <source>
        <dbReference type="Proteomes" id="UP000596130"/>
    </source>
</evidence>
<evidence type="ECO:0000256" key="1">
    <source>
        <dbReference type="SAM" id="SignalP"/>
    </source>
</evidence>
<dbReference type="Proteomes" id="UP000596130">
    <property type="component" value="Chromosome"/>
</dbReference>
<feature type="chain" id="PRO_5038657386" description="Esterase" evidence="1">
    <location>
        <begin position="31"/>
        <end position="384"/>
    </location>
</feature>
<reference evidence="2 3" key="1">
    <citation type="submission" date="2020-12" db="EMBL/GenBank/DDBJ databases">
        <title>Identification and biosynthesis of polyene macrolides produced by Streptomyces alfalfae Men-myco-93-63.</title>
        <authorList>
            <person name="Liu D."/>
            <person name="Li Y."/>
            <person name="Liu L."/>
            <person name="Han X."/>
            <person name="Shen F."/>
        </authorList>
    </citation>
    <scope>NUCLEOTIDE SEQUENCE [LARGE SCALE GENOMIC DNA]</scope>
    <source>
        <strain evidence="2 3">Men-myco-93-63</strain>
    </source>
</reference>
<dbReference type="EMBL" id="CP065959">
    <property type="protein sequence ID" value="QQC87483.1"/>
    <property type="molecule type" value="Genomic_DNA"/>
</dbReference>
<dbReference type="Pfam" id="PF00756">
    <property type="entry name" value="Esterase"/>
    <property type="match status" value="1"/>
</dbReference>
<dbReference type="Gene3D" id="3.40.50.1820">
    <property type="entry name" value="alpha/beta hydrolase"/>
    <property type="match status" value="1"/>
</dbReference>
<dbReference type="PANTHER" id="PTHR48098:SF1">
    <property type="entry name" value="DIACYLGLYCEROL ACYLTRANSFERASE_MYCOLYLTRANSFERASE AG85A"/>
    <property type="match status" value="1"/>
</dbReference>
<protein>
    <recommendedName>
        <fullName evidence="4">Esterase</fullName>
    </recommendedName>
</protein>
<feature type="signal peptide" evidence="1">
    <location>
        <begin position="1"/>
        <end position="30"/>
    </location>
</feature>
<dbReference type="InterPro" id="IPR000801">
    <property type="entry name" value="Esterase-like"/>
</dbReference>
<evidence type="ECO:0000313" key="2">
    <source>
        <dbReference type="EMBL" id="QQC87483.1"/>
    </source>
</evidence>
<sequence length="384" mass="41449">MRWWRSGTTWRTAAALLGGLLLTAASPAVASAAGEPPTAAPAAVTCPDIGSGDSDGLDMRYWRPSPDGLVCEAELTTGALFTPRGAGAPQIDPVRKPVRVRVHLPAGYDPSAEYPVLYLLNGGAADHEQWSSGGGHITRSVERTGFPGIVVMPEGGKVGFYADWHGSTYGNFAPLWETFHVEQLVPWIDTHFATSGKRAVAGMSMGGYGALKYAAQHPDVFSAVGAFSGGADIRRPDHQQIVDDGTTLYGARFWRHGTGGDIGDYGKYLLPGNPDALRRTELVFGPRSDWPSFNPVQVAESRPDAYRSYQGRMVLYAGRAEDPYAWNNALHTTLKQQNVPHRYCSGPGGHDFTTWTPALEHFLRHAFAPGATTCPDGTGWRQEP</sequence>
<evidence type="ECO:0008006" key="4">
    <source>
        <dbReference type="Google" id="ProtNLM"/>
    </source>
</evidence>
<dbReference type="InterPro" id="IPR029058">
    <property type="entry name" value="AB_hydrolase_fold"/>
</dbReference>
<dbReference type="SUPFAM" id="SSF53474">
    <property type="entry name" value="alpha/beta-Hydrolases"/>
    <property type="match status" value="1"/>
</dbReference>
<accession>A0A7T4TWC0</accession>
<dbReference type="GO" id="GO:0016747">
    <property type="term" value="F:acyltransferase activity, transferring groups other than amino-acyl groups"/>
    <property type="evidence" value="ECO:0007669"/>
    <property type="project" value="TreeGrafter"/>
</dbReference>
<dbReference type="InterPro" id="IPR050583">
    <property type="entry name" value="Mycobacterial_A85_antigen"/>
</dbReference>
<organism evidence="2 3">
    <name type="scientific">Streptomyces alfalfae</name>
    <dbReference type="NCBI Taxonomy" id="1642299"/>
    <lineage>
        <taxon>Bacteria</taxon>
        <taxon>Bacillati</taxon>
        <taxon>Actinomycetota</taxon>
        <taxon>Actinomycetes</taxon>
        <taxon>Kitasatosporales</taxon>
        <taxon>Streptomycetaceae</taxon>
        <taxon>Streptomyces</taxon>
    </lineage>
</organism>
<dbReference type="RefSeq" id="WP_198501663.1">
    <property type="nucleotide sequence ID" value="NZ_CP065959.1"/>
</dbReference>
<proteinExistence type="predicted"/>
<name>A0A7T4TWC0_9ACTN</name>
<keyword evidence="1" id="KW-0732">Signal</keyword>